<dbReference type="InterPro" id="IPR001646">
    <property type="entry name" value="5peptide_repeat"/>
</dbReference>
<accession>G5IBS5</accession>
<dbReference type="SUPFAM" id="SSF141571">
    <property type="entry name" value="Pentapeptide repeat-like"/>
    <property type="match status" value="1"/>
</dbReference>
<protein>
    <recommendedName>
        <fullName evidence="3">Pentapeptide repeat protein</fullName>
    </recommendedName>
</protein>
<evidence type="ECO:0000313" key="1">
    <source>
        <dbReference type="EMBL" id="EHI61043.1"/>
    </source>
</evidence>
<dbReference type="PANTHER" id="PTHR42999">
    <property type="entry name" value="ANTIBIOTIC RESISTANCE PROTEIN MCBG"/>
    <property type="match status" value="1"/>
</dbReference>
<comment type="caution">
    <text evidence="1">The sequence shown here is derived from an EMBL/GenBank/DDBJ whole genome shotgun (WGS) entry which is preliminary data.</text>
</comment>
<evidence type="ECO:0008006" key="3">
    <source>
        <dbReference type="Google" id="ProtNLM"/>
    </source>
</evidence>
<dbReference type="HOGENOM" id="CLU_033401_5_0_9"/>
<name>G5IBS5_9FIRM</name>
<dbReference type="Pfam" id="PF13599">
    <property type="entry name" value="Pentapeptide_4"/>
    <property type="match status" value="1"/>
</dbReference>
<dbReference type="RefSeq" id="WP_006779094.1">
    <property type="nucleotide sequence ID" value="NZ_CP040506.1"/>
</dbReference>
<dbReference type="OrthoDB" id="67652at2"/>
<dbReference type="PANTHER" id="PTHR42999:SF1">
    <property type="entry name" value="PENTAPEPTIDE REPEAT-CONTAINING PROTEIN"/>
    <property type="match status" value="1"/>
</dbReference>
<proteinExistence type="predicted"/>
<reference evidence="1 2" key="1">
    <citation type="submission" date="2011-08" db="EMBL/GenBank/DDBJ databases">
        <title>The Genome Sequence of Clostridium hathewayi WAL-18680.</title>
        <authorList>
            <consortium name="The Broad Institute Genome Sequencing Platform"/>
            <person name="Earl A."/>
            <person name="Ward D."/>
            <person name="Feldgarden M."/>
            <person name="Gevers D."/>
            <person name="Finegold S.M."/>
            <person name="Summanen P.H."/>
            <person name="Molitoris D.R."/>
            <person name="Song M."/>
            <person name="Daigneault M."/>
            <person name="Allen-Vercoe E."/>
            <person name="Young S.K."/>
            <person name="Zeng Q."/>
            <person name="Gargeya S."/>
            <person name="Fitzgerald M."/>
            <person name="Haas B."/>
            <person name="Abouelleil A."/>
            <person name="Alvarado L."/>
            <person name="Arachchi H.M."/>
            <person name="Berlin A."/>
            <person name="Brown A."/>
            <person name="Chapman S.B."/>
            <person name="Chen Z."/>
            <person name="Dunbar C."/>
            <person name="Freedman E."/>
            <person name="Gearin G."/>
            <person name="Gellesch M."/>
            <person name="Goldberg J."/>
            <person name="Griggs A."/>
            <person name="Gujja S."/>
            <person name="Heiman D."/>
            <person name="Howarth C."/>
            <person name="Larson L."/>
            <person name="Lui A."/>
            <person name="MacDonald P.J.P."/>
            <person name="Montmayeur A."/>
            <person name="Murphy C."/>
            <person name="Neiman D."/>
            <person name="Pearson M."/>
            <person name="Priest M."/>
            <person name="Roberts A."/>
            <person name="Saif S."/>
            <person name="Shea T."/>
            <person name="Shenoy N."/>
            <person name="Sisk P."/>
            <person name="Stolte C."/>
            <person name="Sykes S."/>
            <person name="Wortman J."/>
            <person name="Nusbaum C."/>
            <person name="Birren B."/>
        </authorList>
    </citation>
    <scope>NUCLEOTIDE SEQUENCE [LARGE SCALE GENOMIC DNA]</scope>
    <source>
        <strain evidence="1 2">WAL-18680</strain>
    </source>
</reference>
<dbReference type="InterPro" id="IPR052949">
    <property type="entry name" value="PA_immunity-related"/>
</dbReference>
<dbReference type="Gene3D" id="2.160.20.80">
    <property type="entry name" value="E3 ubiquitin-protein ligase SopA"/>
    <property type="match status" value="1"/>
</dbReference>
<dbReference type="EMBL" id="ADLN01000009">
    <property type="protein sequence ID" value="EHI61043.1"/>
    <property type="molecule type" value="Genomic_DNA"/>
</dbReference>
<sequence>MATGIMQPWMPPQLEELAGGVEVLMEYKEREERLEEKHIVKLDVLEEDLEGLCVSKVLFENCSFQDCSFTKAEFTDVIFQSCDFSNSNFSDGYFNRCRFLSSKGLGARFCGSVIQNVVIKDCNLNYVNFDSSKLEKIRIEETQMTGGNISQCKCKAITWTNVILESASFFKTPLRGMDFTTCNLSGLSLSDELTELKGAVVDLYQAAELAKRLGLVIKS</sequence>
<keyword evidence="2" id="KW-1185">Reference proteome</keyword>
<dbReference type="AlphaFoldDB" id="G5IBS5"/>
<organism evidence="1 2">
    <name type="scientific">Hungatella hathewayi WAL-18680</name>
    <dbReference type="NCBI Taxonomy" id="742737"/>
    <lineage>
        <taxon>Bacteria</taxon>
        <taxon>Bacillati</taxon>
        <taxon>Bacillota</taxon>
        <taxon>Clostridia</taxon>
        <taxon>Lachnospirales</taxon>
        <taxon>Lachnospiraceae</taxon>
        <taxon>Hungatella</taxon>
    </lineage>
</organism>
<dbReference type="Proteomes" id="UP000005384">
    <property type="component" value="Unassembled WGS sequence"/>
</dbReference>
<gene>
    <name evidence="1" type="ORF">HMPREF9473_01108</name>
</gene>
<evidence type="ECO:0000313" key="2">
    <source>
        <dbReference type="Proteomes" id="UP000005384"/>
    </source>
</evidence>
<dbReference type="PATRIC" id="fig|742737.3.peg.1113"/>